<evidence type="ECO:0000256" key="5">
    <source>
        <dbReference type="ARBA" id="ARBA00023274"/>
    </source>
</evidence>
<evidence type="ECO:0000259" key="7">
    <source>
        <dbReference type="Pfam" id="PF03501"/>
    </source>
</evidence>
<evidence type="ECO:0000256" key="3">
    <source>
        <dbReference type="ARBA" id="ARBA00022490"/>
    </source>
</evidence>
<keyword evidence="5" id="KW-0687">Ribonucleoprotein</keyword>
<dbReference type="GO" id="GO:0003723">
    <property type="term" value="F:RNA binding"/>
    <property type="evidence" value="ECO:0007669"/>
    <property type="project" value="TreeGrafter"/>
</dbReference>
<sequence>MVLISKEHKRAVYEYLIGEGVIVVKKDAYLPKHQHIPSVPNIVVMMVVKSLKSRRYLKGTFSWQWSYYMLNNAGVKYICKYLGLPEDVVPATYKKVKMARSNLDDKKEDKEEPTKTKEEEPAPAEVRD</sequence>
<keyword evidence="3" id="KW-0963">Cytoplasm</keyword>
<feature type="compositionally biased region" description="Basic and acidic residues" evidence="6">
    <location>
        <begin position="102"/>
        <end position="128"/>
    </location>
</feature>
<dbReference type="PANTHER" id="PTHR12146:SF0">
    <property type="entry name" value="RIBOSOMAL PROTEIN S10"/>
    <property type="match status" value="1"/>
</dbReference>
<dbReference type="EMBL" id="CAMPGE010024742">
    <property type="protein sequence ID" value="CAI2382556.1"/>
    <property type="molecule type" value="Genomic_DNA"/>
</dbReference>
<evidence type="ECO:0000256" key="1">
    <source>
        <dbReference type="ARBA" id="ARBA00004496"/>
    </source>
</evidence>
<dbReference type="PANTHER" id="PTHR12146">
    <property type="entry name" value="40S RIBOSOMAL PROTEIN S10"/>
    <property type="match status" value="1"/>
</dbReference>
<gene>
    <name evidence="8" type="ORF">ECRASSUSDP1_LOCUS24033</name>
</gene>
<evidence type="ECO:0000256" key="2">
    <source>
        <dbReference type="ARBA" id="ARBA00007278"/>
    </source>
</evidence>
<protein>
    <recommendedName>
        <fullName evidence="7">Plectin/eS10 N-terminal domain-containing protein</fullName>
    </recommendedName>
</protein>
<dbReference type="Proteomes" id="UP001295684">
    <property type="component" value="Unassembled WGS sequence"/>
</dbReference>
<dbReference type="InterPro" id="IPR036388">
    <property type="entry name" value="WH-like_DNA-bd_sf"/>
</dbReference>
<feature type="domain" description="Plectin/eS10 N-terminal" evidence="7">
    <location>
        <begin position="4"/>
        <end position="95"/>
    </location>
</feature>
<dbReference type="Gene3D" id="1.10.10.10">
    <property type="entry name" value="Winged helix-like DNA-binding domain superfamily/Winged helix DNA-binding domain"/>
    <property type="match status" value="1"/>
</dbReference>
<accession>A0AAD1XZS3</accession>
<feature type="region of interest" description="Disordered" evidence="6">
    <location>
        <begin position="100"/>
        <end position="128"/>
    </location>
</feature>
<keyword evidence="9" id="KW-1185">Reference proteome</keyword>
<evidence type="ECO:0000313" key="8">
    <source>
        <dbReference type="EMBL" id="CAI2382556.1"/>
    </source>
</evidence>
<dbReference type="InterPro" id="IPR005326">
    <property type="entry name" value="Plectin_eS10_N"/>
</dbReference>
<comment type="similarity">
    <text evidence="2">Belongs to the eukaryotic ribosomal protein eS10 family.</text>
</comment>
<organism evidence="8 9">
    <name type="scientific">Euplotes crassus</name>
    <dbReference type="NCBI Taxonomy" id="5936"/>
    <lineage>
        <taxon>Eukaryota</taxon>
        <taxon>Sar</taxon>
        <taxon>Alveolata</taxon>
        <taxon>Ciliophora</taxon>
        <taxon>Intramacronucleata</taxon>
        <taxon>Spirotrichea</taxon>
        <taxon>Hypotrichia</taxon>
        <taxon>Euplotida</taxon>
        <taxon>Euplotidae</taxon>
        <taxon>Moneuplotes</taxon>
    </lineage>
</organism>
<comment type="subcellular location">
    <subcellularLocation>
        <location evidence="1">Cytoplasm</location>
    </subcellularLocation>
</comment>
<evidence type="ECO:0000256" key="6">
    <source>
        <dbReference type="SAM" id="MobiDB-lite"/>
    </source>
</evidence>
<dbReference type="GO" id="GO:0022627">
    <property type="term" value="C:cytosolic small ribosomal subunit"/>
    <property type="evidence" value="ECO:0007669"/>
    <property type="project" value="TreeGrafter"/>
</dbReference>
<dbReference type="AlphaFoldDB" id="A0AAD1XZS3"/>
<dbReference type="Pfam" id="PF03501">
    <property type="entry name" value="S10_plectin"/>
    <property type="match status" value="1"/>
</dbReference>
<evidence type="ECO:0000256" key="4">
    <source>
        <dbReference type="ARBA" id="ARBA00022980"/>
    </source>
</evidence>
<name>A0AAD1XZS3_EUPCR</name>
<proteinExistence type="inferred from homology"/>
<keyword evidence="4" id="KW-0689">Ribosomal protein</keyword>
<evidence type="ECO:0000313" key="9">
    <source>
        <dbReference type="Proteomes" id="UP001295684"/>
    </source>
</evidence>
<dbReference type="GO" id="GO:0003735">
    <property type="term" value="F:structural constituent of ribosome"/>
    <property type="evidence" value="ECO:0007669"/>
    <property type="project" value="TreeGrafter"/>
</dbReference>
<reference evidence="8" key="1">
    <citation type="submission" date="2023-07" db="EMBL/GenBank/DDBJ databases">
        <authorList>
            <consortium name="AG Swart"/>
            <person name="Singh M."/>
            <person name="Singh A."/>
            <person name="Seah K."/>
            <person name="Emmerich C."/>
        </authorList>
    </citation>
    <scope>NUCLEOTIDE SEQUENCE</scope>
    <source>
        <strain evidence="8">DP1</strain>
    </source>
</reference>
<comment type="caution">
    <text evidence="8">The sequence shown here is derived from an EMBL/GenBank/DDBJ whole genome shotgun (WGS) entry which is preliminary data.</text>
</comment>
<dbReference type="InterPro" id="IPR037447">
    <property type="entry name" value="Ribosomal_eS10"/>
</dbReference>